<dbReference type="GO" id="GO:0007140">
    <property type="term" value="P:male meiotic nuclear division"/>
    <property type="evidence" value="ECO:0000318"/>
    <property type="project" value="GO_Central"/>
</dbReference>
<reference evidence="3" key="1">
    <citation type="journal article" date="2012" name="Nat. Biotechnol.">
        <title>Reference genome sequence of the model plant Setaria.</title>
        <authorList>
            <person name="Bennetzen J.L."/>
            <person name="Schmutz J."/>
            <person name="Wang H."/>
            <person name="Percifield R."/>
            <person name="Hawkins J."/>
            <person name="Pontaroli A.C."/>
            <person name="Estep M."/>
            <person name="Feng L."/>
            <person name="Vaughn J.N."/>
            <person name="Grimwood J."/>
            <person name="Jenkins J."/>
            <person name="Barry K."/>
            <person name="Lindquist E."/>
            <person name="Hellsten U."/>
            <person name="Deshpande S."/>
            <person name="Wang X."/>
            <person name="Wu X."/>
            <person name="Mitros T."/>
            <person name="Triplett J."/>
            <person name="Yang X."/>
            <person name="Ye C.Y."/>
            <person name="Mauro-Herrera M."/>
            <person name="Wang L."/>
            <person name="Li P."/>
            <person name="Sharma M."/>
            <person name="Sharma R."/>
            <person name="Ronald P.C."/>
            <person name="Panaud O."/>
            <person name="Kellogg E.A."/>
            <person name="Brutnell T.P."/>
            <person name="Doust A.N."/>
            <person name="Tuskan G.A."/>
            <person name="Rokhsar D."/>
            <person name="Devos K.M."/>
        </authorList>
    </citation>
    <scope>NUCLEOTIDE SEQUENCE [LARGE SCALE GENOMIC DNA]</scope>
    <source>
        <strain evidence="3">cv. Yugu1</strain>
    </source>
</reference>
<dbReference type="GO" id="GO:0000212">
    <property type="term" value="P:meiotic spindle organization"/>
    <property type="evidence" value="ECO:0000318"/>
    <property type="project" value="GO_Central"/>
</dbReference>
<dbReference type="EnsemblPlants" id="KQL01064">
    <property type="protein sequence ID" value="KQL01064"/>
    <property type="gene ID" value="SETIT_015782mg"/>
</dbReference>
<dbReference type="InterPro" id="IPR037500">
    <property type="entry name" value="Msp1"/>
</dbReference>
<keyword evidence="3" id="KW-1185">Reference proteome</keyword>
<dbReference type="PANTHER" id="PTHR35768:SF1">
    <property type="entry name" value="PROTEIN MULTIPOLAR SPINDLE 1"/>
    <property type="match status" value="1"/>
</dbReference>
<name>K3YNE1_SETIT</name>
<accession>K3YNE1</accession>
<dbReference type="PANTHER" id="PTHR35768">
    <property type="entry name" value="PROTEIN MULTIPOLAR SPINDLE 1"/>
    <property type="match status" value="1"/>
</dbReference>
<protein>
    <submittedName>
        <fullName evidence="2">Uncharacterized protein</fullName>
    </submittedName>
</protein>
<dbReference type="GO" id="GO:0042138">
    <property type="term" value="P:meiotic DNA double-strand break formation"/>
    <property type="evidence" value="ECO:0000318"/>
    <property type="project" value="GO_Central"/>
</dbReference>
<evidence type="ECO:0000313" key="2">
    <source>
        <dbReference type="EnsemblPlants" id="KQL01064"/>
    </source>
</evidence>
<dbReference type="Gramene" id="KQL01064">
    <property type="protein sequence ID" value="KQL01064"/>
    <property type="gene ID" value="SETIT_015782mg"/>
</dbReference>
<dbReference type="STRING" id="4555.K3YNE1"/>
<evidence type="ECO:0000313" key="3">
    <source>
        <dbReference type="Proteomes" id="UP000004995"/>
    </source>
</evidence>
<evidence type="ECO:0000256" key="1">
    <source>
        <dbReference type="SAM" id="MobiDB-lite"/>
    </source>
</evidence>
<dbReference type="AlphaFoldDB" id="K3YNE1"/>
<dbReference type="EMBL" id="AGNK02003602">
    <property type="status" value="NOT_ANNOTATED_CDS"/>
    <property type="molecule type" value="Genomic_DNA"/>
</dbReference>
<dbReference type="GO" id="GO:0007059">
    <property type="term" value="P:chromosome segregation"/>
    <property type="evidence" value="ECO:0000318"/>
    <property type="project" value="GO_Central"/>
</dbReference>
<dbReference type="InParanoid" id="K3YNE1"/>
<sequence length="205" mass="22788">MALPSRRRRRRGPPPRCSSTDCRSRPHSSTATASPPNPPAGAAVTSTPPLLHWERKAKDLKHGILCLCEELKLLQGTPCETEPPVVSCRCHFFDGCGDLPPPRPGVDGEHWVEFRILWRFSTAFLVELSDSILARVNLMLNLLVHREACSSFATFSHQAVDFILGKLQLFCYVETRSYIGHLIIISVSQKISSISEGLLLADPFD</sequence>
<proteinExistence type="predicted"/>
<feature type="compositionally biased region" description="Basic residues" evidence="1">
    <location>
        <begin position="1"/>
        <end position="13"/>
    </location>
</feature>
<dbReference type="HOGENOM" id="CLU_1339521_0_0_1"/>
<dbReference type="eggNOG" id="ENOG502QVCM">
    <property type="taxonomic scope" value="Eukaryota"/>
</dbReference>
<reference evidence="2" key="2">
    <citation type="submission" date="2018-08" db="UniProtKB">
        <authorList>
            <consortium name="EnsemblPlants"/>
        </authorList>
    </citation>
    <scope>IDENTIFICATION</scope>
    <source>
        <strain evidence="2">Yugu1</strain>
    </source>
</reference>
<dbReference type="Proteomes" id="UP000004995">
    <property type="component" value="Unassembled WGS sequence"/>
</dbReference>
<feature type="region of interest" description="Disordered" evidence="1">
    <location>
        <begin position="1"/>
        <end position="46"/>
    </location>
</feature>
<organism evidence="2 3">
    <name type="scientific">Setaria italica</name>
    <name type="common">Foxtail millet</name>
    <name type="synonym">Panicum italicum</name>
    <dbReference type="NCBI Taxonomy" id="4555"/>
    <lineage>
        <taxon>Eukaryota</taxon>
        <taxon>Viridiplantae</taxon>
        <taxon>Streptophyta</taxon>
        <taxon>Embryophyta</taxon>
        <taxon>Tracheophyta</taxon>
        <taxon>Spermatophyta</taxon>
        <taxon>Magnoliopsida</taxon>
        <taxon>Liliopsida</taxon>
        <taxon>Poales</taxon>
        <taxon>Poaceae</taxon>
        <taxon>PACMAD clade</taxon>
        <taxon>Panicoideae</taxon>
        <taxon>Panicodae</taxon>
        <taxon>Paniceae</taxon>
        <taxon>Cenchrinae</taxon>
        <taxon>Setaria</taxon>
    </lineage>
</organism>